<feature type="disulfide bond" evidence="1">
    <location>
        <begin position="588"/>
        <end position="597"/>
    </location>
</feature>
<dbReference type="OrthoDB" id="283575at2759"/>
<evidence type="ECO:0000313" key="6">
    <source>
        <dbReference type="Proteomes" id="UP001141434"/>
    </source>
</evidence>
<dbReference type="PROSITE" id="PS00022">
    <property type="entry name" value="EGF_1"/>
    <property type="match status" value="1"/>
</dbReference>
<proteinExistence type="predicted"/>
<evidence type="ECO:0000256" key="3">
    <source>
        <dbReference type="SAM" id="Phobius"/>
    </source>
</evidence>
<dbReference type="EMBL" id="JAPMSZ010000001">
    <property type="protein sequence ID" value="KAJ5114709.1"/>
    <property type="molecule type" value="Genomic_DNA"/>
</dbReference>
<dbReference type="AlphaFoldDB" id="A0A9W9GA31"/>
<feature type="region of interest" description="Disordered" evidence="2">
    <location>
        <begin position="263"/>
        <end position="322"/>
    </location>
</feature>
<feature type="compositionally biased region" description="Polar residues" evidence="2">
    <location>
        <begin position="351"/>
        <end position="360"/>
    </location>
</feature>
<keyword evidence="3" id="KW-0472">Membrane</keyword>
<feature type="compositionally biased region" description="Polar residues" evidence="2">
    <location>
        <begin position="140"/>
        <end position="153"/>
    </location>
</feature>
<dbReference type="CDD" id="cd00054">
    <property type="entry name" value="EGF_CA"/>
    <property type="match status" value="1"/>
</dbReference>
<feature type="compositionally biased region" description="Polar residues" evidence="2">
    <location>
        <begin position="736"/>
        <end position="746"/>
    </location>
</feature>
<accession>A0A9W9GA31</accession>
<dbReference type="Proteomes" id="UP001141434">
    <property type="component" value="Unassembled WGS sequence"/>
</dbReference>
<dbReference type="PANTHER" id="PTHR17178:SF0">
    <property type="entry name" value="SERGLYCIN"/>
    <property type="match status" value="1"/>
</dbReference>
<comment type="caution">
    <text evidence="1">Lacks conserved residue(s) required for the propagation of feature annotation.</text>
</comment>
<feature type="region of interest" description="Disordered" evidence="2">
    <location>
        <begin position="1"/>
        <end position="250"/>
    </location>
</feature>
<organism evidence="5 6">
    <name type="scientific">Penicillium alfredii</name>
    <dbReference type="NCBI Taxonomy" id="1506179"/>
    <lineage>
        <taxon>Eukaryota</taxon>
        <taxon>Fungi</taxon>
        <taxon>Dikarya</taxon>
        <taxon>Ascomycota</taxon>
        <taxon>Pezizomycotina</taxon>
        <taxon>Eurotiomycetes</taxon>
        <taxon>Eurotiomycetidae</taxon>
        <taxon>Eurotiales</taxon>
        <taxon>Aspergillaceae</taxon>
        <taxon>Penicillium</taxon>
    </lineage>
</organism>
<feature type="transmembrane region" description="Helical" evidence="3">
    <location>
        <begin position="527"/>
        <end position="554"/>
    </location>
</feature>
<feature type="compositionally biased region" description="Pro residues" evidence="2">
    <location>
        <begin position="84"/>
        <end position="97"/>
    </location>
</feature>
<feature type="region of interest" description="Disordered" evidence="2">
    <location>
        <begin position="663"/>
        <end position="705"/>
    </location>
</feature>
<dbReference type="PANTHER" id="PTHR17178">
    <property type="entry name" value="SECRETORY GRANULE PROTEOGLYCAN CORE PROTEIN"/>
    <property type="match status" value="1"/>
</dbReference>
<dbReference type="PROSITE" id="PS01186">
    <property type="entry name" value="EGF_2"/>
    <property type="match status" value="1"/>
</dbReference>
<feature type="compositionally biased region" description="Pro residues" evidence="2">
    <location>
        <begin position="182"/>
        <end position="196"/>
    </location>
</feature>
<reference evidence="5" key="2">
    <citation type="journal article" date="2023" name="IMA Fungus">
        <title>Comparative genomic study of the Penicillium genus elucidates a diverse pangenome and 15 lateral gene transfer events.</title>
        <authorList>
            <person name="Petersen C."/>
            <person name="Sorensen T."/>
            <person name="Nielsen M.R."/>
            <person name="Sondergaard T.E."/>
            <person name="Sorensen J.L."/>
            <person name="Fitzpatrick D.A."/>
            <person name="Frisvad J.C."/>
            <person name="Nielsen K.L."/>
        </authorList>
    </citation>
    <scope>NUCLEOTIDE SEQUENCE</scope>
    <source>
        <strain evidence="5">IBT 34128</strain>
    </source>
</reference>
<comment type="caution">
    <text evidence="5">The sequence shown here is derived from an EMBL/GenBank/DDBJ whole genome shotgun (WGS) entry which is preliminary data.</text>
</comment>
<feature type="compositionally biased region" description="Polar residues" evidence="2">
    <location>
        <begin position="297"/>
        <end position="306"/>
    </location>
</feature>
<dbReference type="GeneID" id="81390220"/>
<feature type="region of interest" description="Disordered" evidence="2">
    <location>
        <begin position="724"/>
        <end position="755"/>
    </location>
</feature>
<feature type="region of interest" description="Disordered" evidence="2">
    <location>
        <begin position="341"/>
        <end position="415"/>
    </location>
</feature>
<keyword evidence="1" id="KW-0245">EGF-like domain</keyword>
<dbReference type="InterPro" id="IPR000742">
    <property type="entry name" value="EGF"/>
</dbReference>
<protein>
    <recommendedName>
        <fullName evidence="4">EGF-like domain-containing protein</fullName>
    </recommendedName>
</protein>
<sequence>MHPNPPGNGQGPSPSGPGPDRKGSVKRARQLLEAGVRPTQISPPQPLHHPSPVRNAPAQGQWPLPDSGLPVYPMHHHARFLLPRGPPPQRPPRPNEVPSPSIYSEKRGQEMENDSAYTVRSARSFSLPQVHTRAPPPRPSTNDGSCASPTSTVDMAPRISIATEELFRQSTTSSTVSIPGASPFPPPPEPPLPPIGPQRRTAGLVAPPNVRQPPRARRSSVSPIPEEISDPRHTLGSFASSRAIPSSWGSGVAESEILGAYLDVDSDDERPRPSLQDDPAMLVRNASLGKRGKPTMRTISKSNPTSEVCVPDTQPGMARGEPTNYAGIGAIGMGAMVSQTLYPPTPLRRGSASTASSDNSKGVDPEKPPITHHDEPYRESYEKEIKALPRAAPTMSDKRPGGRKPPQLDIEAVRGAEARGSLSSLSDLIRRATKLASNLDRGKTASRADLAGDADFRAVMGNRGRNSGSLSDILASFPPPGLTNSEGRSSWPVFFGRSNLRNAEPLGSNEDDPHAARRKRHCCGMPLWLFILLCIVISIIILLAILLPVLLVAVPRHQASSQPSCLQTTSCQNGGASVSSGKECSCVCANGYTGSQCTIASDDSCVTTQIKNSKNATTGSALPSLFTDAEKFSVPLDPVTVMALFSLANSSCKTENALVAFSGLDRGDSGKSRRSIKLPVDPPASREDKSASHSSDSSNGPTPVLAGRALATLHGILYDDSGPGKMAEARAAPVENDSTTTKTSVGASSTTHPAASTAMNIPDEVVEFSQVAVLYMLQKTGSFNSAQDSQESIQSYLTESYPKATHPSLELFGFFEMDFENKTITLSNNTGTG</sequence>
<dbReference type="RefSeq" id="XP_056515902.1">
    <property type="nucleotide sequence ID" value="XM_056651052.1"/>
</dbReference>
<keyword evidence="6" id="KW-1185">Reference proteome</keyword>
<keyword evidence="3" id="KW-1133">Transmembrane helix</keyword>
<feature type="compositionally biased region" description="Polar residues" evidence="2">
    <location>
        <begin position="115"/>
        <end position="129"/>
    </location>
</feature>
<feature type="domain" description="EGF-like" evidence="4">
    <location>
        <begin position="561"/>
        <end position="598"/>
    </location>
</feature>
<dbReference type="PROSITE" id="PS50026">
    <property type="entry name" value="EGF_3"/>
    <property type="match status" value="1"/>
</dbReference>
<evidence type="ECO:0000256" key="1">
    <source>
        <dbReference type="PROSITE-ProRule" id="PRU00076"/>
    </source>
</evidence>
<feature type="compositionally biased region" description="Polar residues" evidence="2">
    <location>
        <begin position="168"/>
        <end position="177"/>
    </location>
</feature>
<feature type="compositionally biased region" description="Basic and acidic residues" evidence="2">
    <location>
        <begin position="361"/>
        <end position="387"/>
    </location>
</feature>
<feature type="compositionally biased region" description="Polar residues" evidence="2">
    <location>
        <begin position="237"/>
        <end position="249"/>
    </location>
</feature>
<keyword evidence="1" id="KW-1015">Disulfide bond</keyword>
<keyword evidence="3" id="KW-0812">Transmembrane</keyword>
<evidence type="ECO:0000256" key="2">
    <source>
        <dbReference type="SAM" id="MobiDB-lite"/>
    </source>
</evidence>
<gene>
    <name evidence="5" type="ORF">NUU61_000468</name>
</gene>
<reference evidence="5" key="1">
    <citation type="submission" date="2022-11" db="EMBL/GenBank/DDBJ databases">
        <authorList>
            <person name="Petersen C."/>
        </authorList>
    </citation>
    <scope>NUCLEOTIDE SEQUENCE</scope>
    <source>
        <strain evidence="5">IBT 34128</strain>
    </source>
</reference>
<evidence type="ECO:0000259" key="4">
    <source>
        <dbReference type="PROSITE" id="PS50026"/>
    </source>
</evidence>
<evidence type="ECO:0000313" key="5">
    <source>
        <dbReference type="EMBL" id="KAJ5114709.1"/>
    </source>
</evidence>
<name>A0A9W9GA31_9EURO</name>